<dbReference type="Proteomes" id="UP000179807">
    <property type="component" value="Unassembled WGS sequence"/>
</dbReference>
<comment type="caution">
    <text evidence="8">The sequence shown here is derived from an EMBL/GenBank/DDBJ whole genome shotgun (WGS) entry which is preliminary data.</text>
</comment>
<keyword evidence="1" id="KW-0805">Transcription regulation</keyword>
<feature type="region of interest" description="Disordered" evidence="5">
    <location>
        <begin position="133"/>
        <end position="164"/>
    </location>
</feature>
<feature type="domain" description="Myb-like" evidence="6">
    <location>
        <begin position="77"/>
        <end position="127"/>
    </location>
</feature>
<dbReference type="InterPro" id="IPR001005">
    <property type="entry name" value="SANT/Myb"/>
</dbReference>
<evidence type="ECO:0000256" key="4">
    <source>
        <dbReference type="ARBA" id="ARBA00023242"/>
    </source>
</evidence>
<dbReference type="AlphaFoldDB" id="A0A1J4K8I1"/>
<dbReference type="GO" id="GO:0042796">
    <property type="term" value="P:snRNA transcription by RNA polymerase III"/>
    <property type="evidence" value="ECO:0007669"/>
    <property type="project" value="TreeGrafter"/>
</dbReference>
<gene>
    <name evidence="8" type="ORF">TRFO_26125</name>
</gene>
<dbReference type="InterPro" id="IPR017930">
    <property type="entry name" value="Myb_dom"/>
</dbReference>
<feature type="domain" description="HTH myb-type" evidence="7">
    <location>
        <begin position="81"/>
        <end position="131"/>
    </location>
</feature>
<keyword evidence="2" id="KW-0238">DNA-binding</keyword>
<dbReference type="PANTHER" id="PTHR46621">
    <property type="entry name" value="SNRNA-ACTIVATING PROTEIN COMPLEX SUBUNIT 4"/>
    <property type="match status" value="1"/>
</dbReference>
<feature type="domain" description="HTH myb-type" evidence="7">
    <location>
        <begin position="25"/>
        <end position="80"/>
    </location>
</feature>
<dbReference type="GO" id="GO:0001006">
    <property type="term" value="F:RNA polymerase III type 3 promoter sequence-specific DNA binding"/>
    <property type="evidence" value="ECO:0007669"/>
    <property type="project" value="TreeGrafter"/>
</dbReference>
<feature type="compositionally biased region" description="Polar residues" evidence="5">
    <location>
        <begin position="136"/>
        <end position="147"/>
    </location>
</feature>
<dbReference type="PROSITE" id="PS51294">
    <property type="entry name" value="HTH_MYB"/>
    <property type="match status" value="2"/>
</dbReference>
<dbReference type="OrthoDB" id="2143914at2759"/>
<dbReference type="Pfam" id="PF13921">
    <property type="entry name" value="Myb_DNA-bind_6"/>
    <property type="match status" value="1"/>
</dbReference>
<evidence type="ECO:0000256" key="1">
    <source>
        <dbReference type="ARBA" id="ARBA00023015"/>
    </source>
</evidence>
<dbReference type="CDD" id="cd00167">
    <property type="entry name" value="SANT"/>
    <property type="match status" value="2"/>
</dbReference>
<accession>A0A1J4K8I1</accession>
<dbReference type="VEuPathDB" id="TrichDB:TRFO_26125"/>
<reference evidence="8" key="1">
    <citation type="submission" date="2016-10" db="EMBL/GenBank/DDBJ databases">
        <authorList>
            <person name="Benchimol M."/>
            <person name="Almeida L.G."/>
            <person name="Vasconcelos A.T."/>
            <person name="Perreira-Neves A."/>
            <person name="Rosa I.A."/>
            <person name="Tasca T."/>
            <person name="Bogo M.R."/>
            <person name="de Souza W."/>
        </authorList>
    </citation>
    <scope>NUCLEOTIDE SEQUENCE [LARGE SCALE GENOMIC DNA]</scope>
    <source>
        <strain evidence="8">K</strain>
    </source>
</reference>
<keyword evidence="4" id="KW-0539">Nucleus</keyword>
<feature type="domain" description="Myb-like" evidence="6">
    <location>
        <begin position="25"/>
        <end position="76"/>
    </location>
</feature>
<dbReference type="SMART" id="SM00717">
    <property type="entry name" value="SANT"/>
    <property type="match status" value="2"/>
</dbReference>
<dbReference type="GO" id="GO:0000978">
    <property type="term" value="F:RNA polymerase II cis-regulatory region sequence-specific DNA binding"/>
    <property type="evidence" value="ECO:0007669"/>
    <property type="project" value="TreeGrafter"/>
</dbReference>
<dbReference type="RefSeq" id="XP_068359110.1">
    <property type="nucleotide sequence ID" value="XM_068504757.1"/>
</dbReference>
<organism evidence="8 9">
    <name type="scientific">Tritrichomonas foetus</name>
    <dbReference type="NCBI Taxonomy" id="1144522"/>
    <lineage>
        <taxon>Eukaryota</taxon>
        <taxon>Metamonada</taxon>
        <taxon>Parabasalia</taxon>
        <taxon>Tritrichomonadida</taxon>
        <taxon>Tritrichomonadidae</taxon>
        <taxon>Tritrichomonas</taxon>
    </lineage>
</organism>
<dbReference type="EMBL" id="MLAK01000740">
    <property type="protein sequence ID" value="OHT05974.1"/>
    <property type="molecule type" value="Genomic_DNA"/>
</dbReference>
<dbReference type="FunFam" id="1.10.10.60:FF:000016">
    <property type="entry name" value="Transcriptional activator Myb isoform A"/>
    <property type="match status" value="1"/>
</dbReference>
<evidence type="ECO:0000256" key="3">
    <source>
        <dbReference type="ARBA" id="ARBA00023163"/>
    </source>
</evidence>
<evidence type="ECO:0000313" key="8">
    <source>
        <dbReference type="EMBL" id="OHT05974.1"/>
    </source>
</evidence>
<sequence>MQNQYNQPMNMIPQQPIIATAQTNKKHSIKVKFTPEEDEKLKMLVMAHGTSAWSFIAHLMGTRNHRQCRERWKNYINPSLRSDPWTLEEDQLLVDKYAEFGPKWNKIAKSFANRSDNSIRNRWQLMLRQWERQNHAKASNENNGSTQKNDDNEDNIQALPPSNL</sequence>
<dbReference type="PANTHER" id="PTHR46621:SF1">
    <property type="entry name" value="SNRNA-ACTIVATING PROTEIN COMPLEX SUBUNIT 4"/>
    <property type="match status" value="1"/>
</dbReference>
<dbReference type="GO" id="GO:0019185">
    <property type="term" value="C:snRNA-activating protein complex"/>
    <property type="evidence" value="ECO:0007669"/>
    <property type="project" value="TreeGrafter"/>
</dbReference>
<proteinExistence type="predicted"/>
<dbReference type="SUPFAM" id="SSF46689">
    <property type="entry name" value="Homeodomain-like"/>
    <property type="match status" value="1"/>
</dbReference>
<dbReference type="PROSITE" id="PS50090">
    <property type="entry name" value="MYB_LIKE"/>
    <property type="match status" value="2"/>
</dbReference>
<evidence type="ECO:0000259" key="6">
    <source>
        <dbReference type="PROSITE" id="PS50090"/>
    </source>
</evidence>
<evidence type="ECO:0000256" key="5">
    <source>
        <dbReference type="SAM" id="MobiDB-lite"/>
    </source>
</evidence>
<dbReference type="InterPro" id="IPR009057">
    <property type="entry name" value="Homeodomain-like_sf"/>
</dbReference>
<dbReference type="Gene3D" id="1.10.10.60">
    <property type="entry name" value="Homeodomain-like"/>
    <property type="match status" value="2"/>
</dbReference>
<name>A0A1J4K8I1_9EUKA</name>
<keyword evidence="9" id="KW-1185">Reference proteome</keyword>
<protein>
    <submittedName>
        <fullName evidence="8">Myb-like DNA-binding domain containing protein</fullName>
    </submittedName>
</protein>
<evidence type="ECO:0000313" key="9">
    <source>
        <dbReference type="Proteomes" id="UP000179807"/>
    </source>
</evidence>
<dbReference type="InterPro" id="IPR051575">
    <property type="entry name" value="Myb-like_DNA-bd"/>
</dbReference>
<evidence type="ECO:0000256" key="2">
    <source>
        <dbReference type="ARBA" id="ARBA00023125"/>
    </source>
</evidence>
<keyword evidence="3" id="KW-0804">Transcription</keyword>
<evidence type="ECO:0000259" key="7">
    <source>
        <dbReference type="PROSITE" id="PS51294"/>
    </source>
</evidence>
<dbReference type="GO" id="GO:0042795">
    <property type="term" value="P:snRNA transcription by RNA polymerase II"/>
    <property type="evidence" value="ECO:0007669"/>
    <property type="project" value="TreeGrafter"/>
</dbReference>
<dbReference type="GeneID" id="94839461"/>